<name>A0A2U9T238_9GAMM</name>
<feature type="compositionally biased region" description="Polar residues" evidence="2">
    <location>
        <begin position="162"/>
        <end position="183"/>
    </location>
</feature>
<evidence type="ECO:0000256" key="2">
    <source>
        <dbReference type="SAM" id="MobiDB-lite"/>
    </source>
</evidence>
<keyword evidence="5" id="KW-1185">Reference proteome</keyword>
<reference evidence="4 5" key="1">
    <citation type="submission" date="2018-05" db="EMBL/GenBank/DDBJ databases">
        <title>The complete genome of Lysobacter maris HZ9B, a marine bacterium antagonistic against terrestrial plant pathogens.</title>
        <authorList>
            <person name="Zhang X.-Q."/>
        </authorList>
    </citation>
    <scope>NUCLEOTIDE SEQUENCE [LARGE SCALE GENOMIC DNA]</scope>
    <source>
        <strain evidence="4 5">HZ9B</strain>
    </source>
</reference>
<dbReference type="RefSeq" id="WP_111265679.1">
    <property type="nucleotide sequence ID" value="NZ_CP029843.1"/>
</dbReference>
<gene>
    <name evidence="4" type="ORF">C9I47_0792</name>
</gene>
<accession>A0A2U9T238</accession>
<feature type="region of interest" description="Disordered" evidence="2">
    <location>
        <begin position="138"/>
        <end position="183"/>
    </location>
</feature>
<dbReference type="PANTHER" id="PTHR30204">
    <property type="entry name" value="REDOX-CYCLING DRUG-SENSING TRANSCRIPTIONAL ACTIVATOR SOXR"/>
    <property type="match status" value="1"/>
</dbReference>
<dbReference type="Pfam" id="PF13411">
    <property type="entry name" value="MerR_1"/>
    <property type="match status" value="1"/>
</dbReference>
<protein>
    <submittedName>
        <fullName evidence="4">Transcriptional regulator, MerR family</fullName>
    </submittedName>
</protein>
<dbReference type="InterPro" id="IPR000551">
    <property type="entry name" value="MerR-type_HTH_dom"/>
</dbReference>
<dbReference type="SMART" id="SM00422">
    <property type="entry name" value="HTH_MERR"/>
    <property type="match status" value="1"/>
</dbReference>
<evidence type="ECO:0000313" key="5">
    <source>
        <dbReference type="Proteomes" id="UP000249447"/>
    </source>
</evidence>
<evidence type="ECO:0000313" key="4">
    <source>
        <dbReference type="EMBL" id="AWV06513.1"/>
    </source>
</evidence>
<dbReference type="PANTHER" id="PTHR30204:SF97">
    <property type="entry name" value="MERR FAMILY REGULATORY PROTEIN"/>
    <property type="match status" value="1"/>
</dbReference>
<evidence type="ECO:0000259" key="3">
    <source>
        <dbReference type="PROSITE" id="PS50937"/>
    </source>
</evidence>
<dbReference type="AlphaFoldDB" id="A0A2U9T238"/>
<dbReference type="KEGG" id="lmb:C9I47_0792"/>
<keyword evidence="1" id="KW-0238">DNA-binding</keyword>
<organism evidence="4 5">
    <name type="scientific">Marilutibacter maris</name>
    <dbReference type="NCBI Taxonomy" id="1605891"/>
    <lineage>
        <taxon>Bacteria</taxon>
        <taxon>Pseudomonadati</taxon>
        <taxon>Pseudomonadota</taxon>
        <taxon>Gammaproteobacteria</taxon>
        <taxon>Lysobacterales</taxon>
        <taxon>Lysobacteraceae</taxon>
        <taxon>Marilutibacter</taxon>
    </lineage>
</organism>
<dbReference type="Proteomes" id="UP000249447">
    <property type="component" value="Chromosome"/>
</dbReference>
<dbReference type="Gene3D" id="1.10.1660.10">
    <property type="match status" value="1"/>
</dbReference>
<dbReference type="InterPro" id="IPR047057">
    <property type="entry name" value="MerR_fam"/>
</dbReference>
<dbReference type="InterPro" id="IPR009061">
    <property type="entry name" value="DNA-bd_dom_put_sf"/>
</dbReference>
<evidence type="ECO:0000256" key="1">
    <source>
        <dbReference type="ARBA" id="ARBA00023125"/>
    </source>
</evidence>
<proteinExistence type="predicted"/>
<dbReference type="SUPFAM" id="SSF46955">
    <property type="entry name" value="Putative DNA-binding domain"/>
    <property type="match status" value="1"/>
</dbReference>
<sequence>MGGHANELDIAEVVRRSGLPASTLRHYEDKGLIAPVGRHGLRRQYAAGVLERLALIALGRAAGFSLDEIAPMLAADGRHRIDRAVLAQKAEALDATIHRLAAMRDGLRHAAACPAPSHMECPTFRRIVRAATSGVIAVPERARRKPGLPTPQPARKSRTRSASKGQSSSAPPSGSRNTGTRMP</sequence>
<dbReference type="OrthoDB" id="9802944at2"/>
<dbReference type="EMBL" id="CP029843">
    <property type="protein sequence ID" value="AWV06513.1"/>
    <property type="molecule type" value="Genomic_DNA"/>
</dbReference>
<dbReference type="GO" id="GO:0003677">
    <property type="term" value="F:DNA binding"/>
    <property type="evidence" value="ECO:0007669"/>
    <property type="project" value="UniProtKB-KW"/>
</dbReference>
<dbReference type="PROSITE" id="PS50937">
    <property type="entry name" value="HTH_MERR_2"/>
    <property type="match status" value="1"/>
</dbReference>
<feature type="domain" description="HTH merR-type" evidence="3">
    <location>
        <begin position="7"/>
        <end position="75"/>
    </location>
</feature>
<dbReference type="GO" id="GO:0003700">
    <property type="term" value="F:DNA-binding transcription factor activity"/>
    <property type="evidence" value="ECO:0007669"/>
    <property type="project" value="InterPro"/>
</dbReference>
<dbReference type="CDD" id="cd04781">
    <property type="entry name" value="HTH_MerR-like_sg6"/>
    <property type="match status" value="1"/>
</dbReference>